<keyword evidence="1" id="KW-0472">Membrane</keyword>
<reference evidence="2 3" key="1">
    <citation type="submission" date="2019-03" db="EMBL/GenBank/DDBJ databases">
        <authorList>
            <consortium name="Pathogen Informatics"/>
        </authorList>
    </citation>
    <scope>NUCLEOTIDE SEQUENCE [LARGE SCALE GENOMIC DNA]</scope>
    <source>
        <strain evidence="2 3">NCTC9001</strain>
    </source>
</reference>
<evidence type="ECO:0000256" key="1">
    <source>
        <dbReference type="SAM" id="Phobius"/>
    </source>
</evidence>
<organism evidence="2 3">
    <name type="scientific">Escherichia coli</name>
    <dbReference type="NCBI Taxonomy" id="562"/>
    <lineage>
        <taxon>Bacteria</taxon>
        <taxon>Pseudomonadati</taxon>
        <taxon>Pseudomonadota</taxon>
        <taxon>Gammaproteobacteria</taxon>
        <taxon>Enterobacterales</taxon>
        <taxon>Enterobacteriaceae</taxon>
        <taxon>Escherichia</taxon>
    </lineage>
</organism>
<dbReference type="AlphaFoldDB" id="A0A484YX36"/>
<proteinExistence type="predicted"/>
<feature type="transmembrane region" description="Helical" evidence="1">
    <location>
        <begin position="42"/>
        <end position="66"/>
    </location>
</feature>
<evidence type="ECO:0000313" key="2">
    <source>
        <dbReference type="EMBL" id="VFS40071.1"/>
    </source>
</evidence>
<feature type="transmembrane region" description="Helical" evidence="1">
    <location>
        <begin position="7"/>
        <end position="30"/>
    </location>
</feature>
<dbReference type="Proteomes" id="UP000372890">
    <property type="component" value="Unassembled WGS sequence"/>
</dbReference>
<keyword evidence="1" id="KW-1133">Transmembrane helix</keyword>
<sequence>MHTQRYGFWGYLILIIGLAGICALLIIINQDVLIKSGVSARLIWGIWAGLFSLFLLGVVCSPFWWIRKQRKAQFIYRPKNSAENDQPVSSPSEDILTDLSSNIRLRYGPFWRRKVRLLLVTGEPEEAEAIAPGLTGQHWLEGDHTVLIYGGRPTAEPDVTLLTALKKLRRSRPLDGIIWPLTEEQSRQTAQLDKGWRELINGGKRLGFQAPLYLWQVCDDGDYQTGRPLQSVGCLLPERCTPNNWL</sequence>
<dbReference type="EMBL" id="CAADIS010000005">
    <property type="protein sequence ID" value="VFS40071.1"/>
    <property type="molecule type" value="Genomic_DNA"/>
</dbReference>
<name>A0A484YX36_ECOLX</name>
<gene>
    <name evidence="2" type="ORF">NCTC9001_06239</name>
</gene>
<protein>
    <submittedName>
        <fullName evidence="2">ImcF domain-containing protein</fullName>
    </submittedName>
</protein>
<accession>A0A484YX36</accession>
<evidence type="ECO:0000313" key="3">
    <source>
        <dbReference type="Proteomes" id="UP000372890"/>
    </source>
</evidence>
<keyword evidence="1" id="KW-0812">Transmembrane</keyword>